<dbReference type="FunFam" id="2.120.10.30:FF:000241">
    <property type="entry name" value="Low-density lipoprotein receptor-related protein 6"/>
    <property type="match status" value="1"/>
</dbReference>
<organism evidence="9 10">
    <name type="scientific">Gnathostoma spinigerum</name>
    <dbReference type="NCBI Taxonomy" id="75299"/>
    <lineage>
        <taxon>Eukaryota</taxon>
        <taxon>Metazoa</taxon>
        <taxon>Ecdysozoa</taxon>
        <taxon>Nematoda</taxon>
        <taxon>Chromadorea</taxon>
        <taxon>Rhabditida</taxon>
        <taxon>Spirurina</taxon>
        <taxon>Gnathostomatomorpha</taxon>
        <taxon>Gnathostomatoidea</taxon>
        <taxon>Gnathostomatidae</taxon>
        <taxon>Gnathostoma</taxon>
    </lineage>
</organism>
<feature type="repeat" description="LDL-receptor class B" evidence="7">
    <location>
        <begin position="273"/>
        <end position="317"/>
    </location>
</feature>
<feature type="non-terminal residue" evidence="9">
    <location>
        <position position="1"/>
    </location>
</feature>
<gene>
    <name evidence="9" type="ORF">AB6A40_011130</name>
</gene>
<keyword evidence="5" id="KW-1015">Disulfide bond</keyword>
<comment type="caution">
    <text evidence="9">The sequence shown here is derived from an EMBL/GenBank/DDBJ whole genome shotgun (WGS) entry which is preliminary data.</text>
</comment>
<dbReference type="Pfam" id="PF00058">
    <property type="entry name" value="Ldl_recept_b"/>
    <property type="match status" value="3"/>
</dbReference>
<dbReference type="AlphaFoldDB" id="A0ABD6EYI9"/>
<evidence type="ECO:0000256" key="3">
    <source>
        <dbReference type="ARBA" id="ARBA00022729"/>
    </source>
</evidence>
<dbReference type="InterPro" id="IPR051221">
    <property type="entry name" value="LDLR-related"/>
</dbReference>
<dbReference type="PANTHER" id="PTHR22722:SF5">
    <property type="entry name" value="LOW-DENSITY LIPOPROTEIN RECEPTOR-RELATED PROTEIN 1B"/>
    <property type="match status" value="1"/>
</dbReference>
<dbReference type="EMBL" id="JBGFUD010017460">
    <property type="protein sequence ID" value="MFH4984421.1"/>
    <property type="molecule type" value="Genomic_DNA"/>
</dbReference>
<dbReference type="InterPro" id="IPR000152">
    <property type="entry name" value="EGF-type_Asp/Asn_hydroxyl_site"/>
</dbReference>
<evidence type="ECO:0000256" key="1">
    <source>
        <dbReference type="ARBA" id="ARBA00004479"/>
    </source>
</evidence>
<dbReference type="SUPFAM" id="SSF57196">
    <property type="entry name" value="EGF/Laminin"/>
    <property type="match status" value="1"/>
</dbReference>
<keyword evidence="10" id="KW-1185">Reference proteome</keyword>
<evidence type="ECO:0000256" key="5">
    <source>
        <dbReference type="ARBA" id="ARBA00023157"/>
    </source>
</evidence>
<proteinExistence type="predicted"/>
<dbReference type="SUPFAM" id="SSF63825">
    <property type="entry name" value="YWTD domain"/>
    <property type="match status" value="1"/>
</dbReference>
<dbReference type="Gene3D" id="2.10.25.10">
    <property type="entry name" value="Laminin"/>
    <property type="match status" value="2"/>
</dbReference>
<dbReference type="PANTHER" id="PTHR22722">
    <property type="entry name" value="LOW-DENSITY LIPOPROTEIN RECEPTOR-RELATED PROTEIN 2-RELATED"/>
    <property type="match status" value="1"/>
</dbReference>
<feature type="domain" description="EGF-like" evidence="8">
    <location>
        <begin position="29"/>
        <end position="44"/>
    </location>
</feature>
<keyword evidence="6" id="KW-0325">Glycoprotein</keyword>
<dbReference type="InterPro" id="IPR000742">
    <property type="entry name" value="EGF"/>
</dbReference>
<comment type="subcellular location">
    <subcellularLocation>
        <location evidence="1">Membrane</location>
        <topology evidence="1">Single-pass type I membrane protein</topology>
    </subcellularLocation>
</comment>
<dbReference type="InterPro" id="IPR001881">
    <property type="entry name" value="EGF-like_Ca-bd_dom"/>
</dbReference>
<feature type="repeat" description="LDL-receptor class B" evidence="7">
    <location>
        <begin position="181"/>
        <end position="223"/>
    </location>
</feature>
<evidence type="ECO:0000256" key="2">
    <source>
        <dbReference type="ARBA" id="ARBA00022536"/>
    </source>
</evidence>
<dbReference type="InterPro" id="IPR026823">
    <property type="entry name" value="cEGF"/>
</dbReference>
<reference evidence="9 10" key="1">
    <citation type="submission" date="2024-08" db="EMBL/GenBank/DDBJ databases">
        <title>Gnathostoma spinigerum genome.</title>
        <authorList>
            <person name="Gonzalez-Bertolin B."/>
            <person name="Monzon S."/>
            <person name="Zaballos A."/>
            <person name="Jimenez P."/>
            <person name="Dekumyoy P."/>
            <person name="Varona S."/>
            <person name="Cuesta I."/>
            <person name="Sumanam S."/>
            <person name="Adisakwattana P."/>
            <person name="Gasser R.B."/>
            <person name="Hernandez-Gonzalez A."/>
            <person name="Young N.D."/>
            <person name="Perteguer M.J."/>
        </authorList>
    </citation>
    <scope>NUCLEOTIDE SEQUENCE [LARGE SCALE GENOMIC DNA]</scope>
    <source>
        <strain evidence="9">AL3</strain>
        <tissue evidence="9">Liver</tissue>
    </source>
</reference>
<protein>
    <recommendedName>
        <fullName evidence="8">EGF-like domain-containing protein</fullName>
    </recommendedName>
</protein>
<evidence type="ECO:0000256" key="7">
    <source>
        <dbReference type="PROSITE-ProRule" id="PRU00461"/>
    </source>
</evidence>
<dbReference type="SMART" id="SM00181">
    <property type="entry name" value="EGF"/>
    <property type="match status" value="2"/>
</dbReference>
<keyword evidence="4" id="KW-0677">Repeat</keyword>
<evidence type="ECO:0000313" key="9">
    <source>
        <dbReference type="EMBL" id="MFH4984421.1"/>
    </source>
</evidence>
<name>A0ABD6EYI9_9BILA</name>
<dbReference type="SMART" id="SM00179">
    <property type="entry name" value="EGF_CA"/>
    <property type="match status" value="1"/>
</dbReference>
<evidence type="ECO:0000313" key="10">
    <source>
        <dbReference type="Proteomes" id="UP001608902"/>
    </source>
</evidence>
<dbReference type="PROSITE" id="PS01186">
    <property type="entry name" value="EGF_2"/>
    <property type="match status" value="1"/>
</dbReference>
<evidence type="ECO:0000256" key="4">
    <source>
        <dbReference type="ARBA" id="ARBA00022737"/>
    </source>
</evidence>
<dbReference type="InterPro" id="IPR011042">
    <property type="entry name" value="6-blade_b-propeller_TolB-like"/>
</dbReference>
<sequence>KKIPTSNFSLCSVSTCEHLCYDRPSGYICSCKPGYILAEDGHRCIKEDPCKFGSCSQHCKAQGTSRYCHCDPDFELLEDKFTCRSIDSDPPRIIYTNRHEIRISNLYSRGSSVPLISHLRNSIAIDYYYEGPGELWLFWTDIAADIIYKGKLKGQILTNITLIVSYGIWTAEGLAVDWFAKNVYWVDSWLDQIEVSNFNGTARMTVLRGSMKNLRALTLDPSKGLMFWTDWEETNPRIERATMAGNDRKIVFRVLEVTSGGWPNGLTCDYFAERLYWIDAKSDSIHTIKYDGTDHREIIRDSSRLAHPFAITVFENNVYWSDWRVTAIIRV</sequence>
<dbReference type="SMART" id="SM00135">
    <property type="entry name" value="LY"/>
    <property type="match status" value="5"/>
</dbReference>
<evidence type="ECO:0000259" key="8">
    <source>
        <dbReference type="PROSITE" id="PS01186"/>
    </source>
</evidence>
<dbReference type="PROSITE" id="PS00010">
    <property type="entry name" value="ASX_HYDROXYL"/>
    <property type="match status" value="1"/>
</dbReference>
<dbReference type="Gene3D" id="2.120.10.30">
    <property type="entry name" value="TolB, C-terminal domain"/>
    <property type="match status" value="1"/>
</dbReference>
<evidence type="ECO:0000256" key="6">
    <source>
        <dbReference type="ARBA" id="ARBA00023180"/>
    </source>
</evidence>
<dbReference type="PROSITE" id="PS51120">
    <property type="entry name" value="LDLRB"/>
    <property type="match status" value="2"/>
</dbReference>
<dbReference type="Proteomes" id="UP001608902">
    <property type="component" value="Unassembled WGS sequence"/>
</dbReference>
<dbReference type="InterPro" id="IPR000033">
    <property type="entry name" value="LDLR_classB_rpt"/>
</dbReference>
<accession>A0ABD6EYI9</accession>
<keyword evidence="2" id="KW-0245">EGF-like domain</keyword>
<dbReference type="Pfam" id="PF12662">
    <property type="entry name" value="cEGF"/>
    <property type="match status" value="1"/>
</dbReference>
<keyword evidence="3" id="KW-0732">Signal</keyword>